<organism evidence="2 3">
    <name type="scientific">Roseospira goensis</name>
    <dbReference type="NCBI Taxonomy" id="391922"/>
    <lineage>
        <taxon>Bacteria</taxon>
        <taxon>Pseudomonadati</taxon>
        <taxon>Pseudomonadota</taxon>
        <taxon>Alphaproteobacteria</taxon>
        <taxon>Rhodospirillales</taxon>
        <taxon>Rhodospirillaceae</taxon>
        <taxon>Roseospira</taxon>
    </lineage>
</organism>
<dbReference type="Gene3D" id="1.10.3680.10">
    <property type="entry name" value="TerB-like"/>
    <property type="match status" value="1"/>
</dbReference>
<proteinExistence type="predicted"/>
<evidence type="ECO:0000313" key="2">
    <source>
        <dbReference type="EMBL" id="MBB4284870.1"/>
    </source>
</evidence>
<dbReference type="SUPFAM" id="SSF158682">
    <property type="entry name" value="TerB-like"/>
    <property type="match status" value="1"/>
</dbReference>
<dbReference type="EMBL" id="JACIGI010000003">
    <property type="protein sequence ID" value="MBB4284870.1"/>
    <property type="molecule type" value="Genomic_DNA"/>
</dbReference>
<accession>A0A7W6RX64</accession>
<sequence>MLDSLRKILFGDGAITEGAHPRDEIQFAAALLLTEAALMDGAVDEAERHRIRELLETRFALSPSDAELLMRDAAAAQPDRIELYGPSRILKDAFTYDQRVELLEMLWDVVYADGVVHDYESNLMRRLSGLLYVDDKDSGAARKRVMERRGLS</sequence>
<reference evidence="2 3" key="1">
    <citation type="submission" date="2020-08" db="EMBL/GenBank/DDBJ databases">
        <title>Genome sequencing of Purple Non-Sulfur Bacteria from various extreme environments.</title>
        <authorList>
            <person name="Mayer M."/>
        </authorList>
    </citation>
    <scope>NUCLEOTIDE SEQUENCE [LARGE SCALE GENOMIC DNA]</scope>
    <source>
        <strain evidence="2 3">JA135</strain>
    </source>
</reference>
<dbReference type="InterPro" id="IPR029024">
    <property type="entry name" value="TerB-like"/>
</dbReference>
<dbReference type="RefSeq" id="WP_184431509.1">
    <property type="nucleotide sequence ID" value="NZ_JACIGI010000003.1"/>
</dbReference>
<feature type="domain" description="Co-chaperone DjlA N-terminal" evidence="1">
    <location>
        <begin position="27"/>
        <end position="142"/>
    </location>
</feature>
<name>A0A7W6RX64_9PROT</name>
<dbReference type="Proteomes" id="UP000555728">
    <property type="component" value="Unassembled WGS sequence"/>
</dbReference>
<protein>
    <submittedName>
        <fullName evidence="2">Putative tellurite resistance protein B-like protein</fullName>
    </submittedName>
</protein>
<dbReference type="InterPro" id="IPR007791">
    <property type="entry name" value="DjlA_N"/>
</dbReference>
<keyword evidence="3" id="KW-1185">Reference proteome</keyword>
<dbReference type="AlphaFoldDB" id="A0A7W6RX64"/>
<comment type="caution">
    <text evidence="2">The sequence shown here is derived from an EMBL/GenBank/DDBJ whole genome shotgun (WGS) entry which is preliminary data.</text>
</comment>
<evidence type="ECO:0000313" key="3">
    <source>
        <dbReference type="Proteomes" id="UP000555728"/>
    </source>
</evidence>
<gene>
    <name evidence="2" type="ORF">GGD88_000581</name>
</gene>
<evidence type="ECO:0000259" key="1">
    <source>
        <dbReference type="Pfam" id="PF05099"/>
    </source>
</evidence>
<dbReference type="CDD" id="cd07313">
    <property type="entry name" value="terB_like_2"/>
    <property type="match status" value="1"/>
</dbReference>
<dbReference type="Pfam" id="PF05099">
    <property type="entry name" value="TerB"/>
    <property type="match status" value="1"/>
</dbReference>